<feature type="transmembrane region" description="Helical" evidence="6">
    <location>
        <begin position="414"/>
        <end position="434"/>
    </location>
</feature>
<dbReference type="InterPro" id="IPR011701">
    <property type="entry name" value="MFS"/>
</dbReference>
<dbReference type="Pfam" id="PF07690">
    <property type="entry name" value="MFS_1"/>
    <property type="match status" value="1"/>
</dbReference>
<evidence type="ECO:0000256" key="5">
    <source>
        <dbReference type="SAM" id="MobiDB-lite"/>
    </source>
</evidence>
<gene>
    <name evidence="8" type="ORF">LTR36_002984</name>
</gene>
<reference evidence="8 9" key="1">
    <citation type="submission" date="2021-11" db="EMBL/GenBank/DDBJ databases">
        <title>Black yeast isolated from Biological Soil Crust.</title>
        <authorList>
            <person name="Kurbessoian T."/>
        </authorList>
    </citation>
    <scope>NUCLEOTIDE SEQUENCE [LARGE SCALE GENOMIC DNA]</scope>
    <source>
        <strain evidence="8 9">CCFEE 5522</strain>
    </source>
</reference>
<evidence type="ECO:0000259" key="7">
    <source>
        <dbReference type="PROSITE" id="PS50850"/>
    </source>
</evidence>
<keyword evidence="9" id="KW-1185">Reference proteome</keyword>
<feature type="transmembrane region" description="Helical" evidence="6">
    <location>
        <begin position="371"/>
        <end position="393"/>
    </location>
</feature>
<proteinExistence type="predicted"/>
<dbReference type="GO" id="GO:0005886">
    <property type="term" value="C:plasma membrane"/>
    <property type="evidence" value="ECO:0007669"/>
    <property type="project" value="TreeGrafter"/>
</dbReference>
<feature type="transmembrane region" description="Helical" evidence="6">
    <location>
        <begin position="507"/>
        <end position="528"/>
    </location>
</feature>
<dbReference type="PROSITE" id="PS50850">
    <property type="entry name" value="MFS"/>
    <property type="match status" value="1"/>
</dbReference>
<name>A0AAV9JWT0_9PEZI</name>
<feature type="transmembrane region" description="Helical" evidence="6">
    <location>
        <begin position="318"/>
        <end position="339"/>
    </location>
</feature>
<evidence type="ECO:0000256" key="3">
    <source>
        <dbReference type="ARBA" id="ARBA00022989"/>
    </source>
</evidence>
<feature type="transmembrane region" description="Helical" evidence="6">
    <location>
        <begin position="104"/>
        <end position="126"/>
    </location>
</feature>
<keyword evidence="2 6" id="KW-0812">Transmembrane</keyword>
<evidence type="ECO:0000256" key="1">
    <source>
        <dbReference type="ARBA" id="ARBA00004141"/>
    </source>
</evidence>
<comment type="subcellular location">
    <subcellularLocation>
        <location evidence="1">Membrane</location>
        <topology evidence="1">Multi-pass membrane protein</topology>
    </subcellularLocation>
</comment>
<evidence type="ECO:0000256" key="6">
    <source>
        <dbReference type="SAM" id="Phobius"/>
    </source>
</evidence>
<sequence length="553" mass="60895">MPFGILDDYILPHVPGTVHLEEKQEDTPDVKTNGLKHGTGRRDQDIVLAPQPSDDPNDPLNWSMAKKVSIVAILMFGACIMPSCFGPMLSAGTAVIAIDLNTSIADVTILSGYQLLVAGCWGPFVSALSRRYGKRPQFLFASLMGLLGTIICSASKDYSTLRAGRVVQGFAFSAYESLIFSAIADLFYVHQRGLFTSIMSFTLAAVSNLTSVICGPITNNLGWHYLFHILVACLGFQLLLVLFFVPETAYERDVSLEIDETATEAVMTEKLPSVSEKDTEIAHLETTRTQSSAGLPPQKKTFWQELAIFTGRHSDENIFTLIAAPILVNLNVAALWMVVMTGAVSSFYVSQSFVAAQIFFYPPYNLTAAGVGYLFVGPFLGGLLGSAVLAVMMDPLILFCTKRNRGVYEPEFRLIPVILGLLGGVGIVGYATIVQAKDSLYLAAFFWGLGLFGIIFIVTPANSYVIDAYREISSEMFIANMMFKNFLFFGYSYFVNNWAAEKGPGQVFYVYGGLTFAMALTTLPIYVWGKRYRSYWCRHNLLGMMGIRTHAEL</sequence>
<feature type="transmembrane region" description="Helical" evidence="6">
    <location>
        <begin position="70"/>
        <end position="98"/>
    </location>
</feature>
<dbReference type="SUPFAM" id="SSF103473">
    <property type="entry name" value="MFS general substrate transporter"/>
    <property type="match status" value="1"/>
</dbReference>
<dbReference type="AlphaFoldDB" id="A0AAV9JWT0"/>
<keyword evidence="4 6" id="KW-0472">Membrane</keyword>
<feature type="transmembrane region" description="Helical" evidence="6">
    <location>
        <begin position="440"/>
        <end position="465"/>
    </location>
</feature>
<dbReference type="InterPro" id="IPR020846">
    <property type="entry name" value="MFS_dom"/>
</dbReference>
<feature type="domain" description="Major facilitator superfamily (MFS) profile" evidence="7">
    <location>
        <begin position="70"/>
        <end position="530"/>
    </location>
</feature>
<dbReference type="EMBL" id="JAVFHQ010000002">
    <property type="protein sequence ID" value="KAK4550017.1"/>
    <property type="molecule type" value="Genomic_DNA"/>
</dbReference>
<protein>
    <recommendedName>
        <fullName evidence="7">Major facilitator superfamily (MFS) profile domain-containing protein</fullName>
    </recommendedName>
</protein>
<evidence type="ECO:0000256" key="4">
    <source>
        <dbReference type="ARBA" id="ARBA00023136"/>
    </source>
</evidence>
<feature type="transmembrane region" description="Helical" evidence="6">
    <location>
        <begin position="477"/>
        <end position="495"/>
    </location>
</feature>
<dbReference type="PANTHER" id="PTHR23502">
    <property type="entry name" value="MAJOR FACILITATOR SUPERFAMILY"/>
    <property type="match status" value="1"/>
</dbReference>
<feature type="transmembrane region" description="Helical" evidence="6">
    <location>
        <begin position="138"/>
        <end position="158"/>
    </location>
</feature>
<evidence type="ECO:0000313" key="8">
    <source>
        <dbReference type="EMBL" id="KAK4550017.1"/>
    </source>
</evidence>
<feature type="transmembrane region" description="Helical" evidence="6">
    <location>
        <begin position="201"/>
        <end position="219"/>
    </location>
</feature>
<feature type="region of interest" description="Disordered" evidence="5">
    <location>
        <begin position="21"/>
        <end position="57"/>
    </location>
</feature>
<evidence type="ECO:0000256" key="2">
    <source>
        <dbReference type="ARBA" id="ARBA00022692"/>
    </source>
</evidence>
<dbReference type="Gene3D" id="1.20.1250.20">
    <property type="entry name" value="MFS general substrate transporter like domains"/>
    <property type="match status" value="1"/>
</dbReference>
<dbReference type="GO" id="GO:0022857">
    <property type="term" value="F:transmembrane transporter activity"/>
    <property type="evidence" value="ECO:0007669"/>
    <property type="project" value="InterPro"/>
</dbReference>
<dbReference type="PANTHER" id="PTHR23502:SF29">
    <property type="entry name" value="TRANSPORTER, PUTATIVE (AFU_ORTHOLOGUE AFUA_6G06680)-RELATED"/>
    <property type="match status" value="1"/>
</dbReference>
<accession>A0AAV9JWT0</accession>
<feature type="transmembrane region" description="Helical" evidence="6">
    <location>
        <begin position="225"/>
        <end position="245"/>
    </location>
</feature>
<dbReference type="Proteomes" id="UP001324427">
    <property type="component" value="Unassembled WGS sequence"/>
</dbReference>
<feature type="transmembrane region" description="Helical" evidence="6">
    <location>
        <begin position="170"/>
        <end position="189"/>
    </location>
</feature>
<dbReference type="InterPro" id="IPR036259">
    <property type="entry name" value="MFS_trans_sf"/>
</dbReference>
<evidence type="ECO:0000313" key="9">
    <source>
        <dbReference type="Proteomes" id="UP001324427"/>
    </source>
</evidence>
<comment type="caution">
    <text evidence="8">The sequence shown here is derived from an EMBL/GenBank/DDBJ whole genome shotgun (WGS) entry which is preliminary data.</text>
</comment>
<keyword evidence="3 6" id="KW-1133">Transmembrane helix</keyword>
<organism evidence="8 9">
    <name type="scientific">Oleoguttula mirabilis</name>
    <dbReference type="NCBI Taxonomy" id="1507867"/>
    <lineage>
        <taxon>Eukaryota</taxon>
        <taxon>Fungi</taxon>
        <taxon>Dikarya</taxon>
        <taxon>Ascomycota</taxon>
        <taxon>Pezizomycotina</taxon>
        <taxon>Dothideomycetes</taxon>
        <taxon>Dothideomycetidae</taxon>
        <taxon>Mycosphaerellales</taxon>
        <taxon>Teratosphaeriaceae</taxon>
        <taxon>Oleoguttula</taxon>
    </lineage>
</organism>